<protein>
    <submittedName>
        <fullName evidence="1">Uncharacterized protein</fullName>
    </submittedName>
</protein>
<evidence type="ECO:0000313" key="1">
    <source>
        <dbReference type="EMBL" id="MSE03311.1"/>
    </source>
</evidence>
<name>A0A6A8LJ10_BACVE</name>
<dbReference type="EMBL" id="WKKV01000007">
    <property type="protein sequence ID" value="MSE03311.1"/>
    <property type="molecule type" value="Genomic_DNA"/>
</dbReference>
<accession>A0A6A8LJ10</accession>
<comment type="caution">
    <text evidence="1">The sequence shown here is derived from an EMBL/GenBank/DDBJ whole genome shotgun (WGS) entry which is preliminary data.</text>
</comment>
<reference evidence="1" key="1">
    <citation type="submission" date="2019-11" db="EMBL/GenBank/DDBJ databases">
        <title>Draft Genome Sequence of Plant Growth-Promoting Rhizosphere-Associated Bacteria.</title>
        <authorList>
            <person name="Vasilyev I.Y."/>
            <person name="Radchenko V."/>
            <person name="Ilnitskaya E.V."/>
        </authorList>
    </citation>
    <scope>NUCLEOTIDE SEQUENCE</scope>
    <source>
        <strain evidence="1">VRA_517_n</strain>
    </source>
</reference>
<proteinExistence type="predicted"/>
<dbReference type="AlphaFoldDB" id="A0A6A8LJ10"/>
<organism evidence="1">
    <name type="scientific">Bacillus velezensis</name>
    <dbReference type="NCBI Taxonomy" id="492670"/>
    <lineage>
        <taxon>Bacteria</taxon>
        <taxon>Bacillati</taxon>
        <taxon>Bacillota</taxon>
        <taxon>Bacilli</taxon>
        <taxon>Bacillales</taxon>
        <taxon>Bacillaceae</taxon>
        <taxon>Bacillus</taxon>
        <taxon>Bacillus amyloliquefaciens group</taxon>
    </lineage>
</organism>
<sequence length="120" mass="12122">MSADDDTGSFMQFSCHYSRSPLLVIESASAFKTALAGTFLMGPSAAGTVCPAMRPSSAAGTVCPVVRPSSAAGTVCPVMRPSSAAGTVCPMMRPSSAAGTVCPFSAAGTARTFFGNRFLV</sequence>
<gene>
    <name evidence="1" type="ORF">GKC39_14740</name>
</gene>